<gene>
    <name evidence="2" type="ORF">BFP71_04830</name>
</gene>
<dbReference type="Pfam" id="PF06835">
    <property type="entry name" value="LptC"/>
    <property type="match status" value="1"/>
</dbReference>
<dbReference type="PROSITE" id="PS51257">
    <property type="entry name" value="PROKAR_LIPOPROTEIN"/>
    <property type="match status" value="1"/>
</dbReference>
<dbReference type="GO" id="GO:0005886">
    <property type="term" value="C:plasma membrane"/>
    <property type="evidence" value="ECO:0007669"/>
    <property type="project" value="InterPro"/>
</dbReference>
<dbReference type="OrthoDB" id="9812080at2"/>
<organism evidence="2 3">
    <name type="scientific">Roseivirga misakiensis</name>
    <dbReference type="NCBI Taxonomy" id="1563681"/>
    <lineage>
        <taxon>Bacteria</taxon>
        <taxon>Pseudomonadati</taxon>
        <taxon>Bacteroidota</taxon>
        <taxon>Cytophagia</taxon>
        <taxon>Cytophagales</taxon>
        <taxon>Roseivirgaceae</taxon>
        <taxon>Roseivirga</taxon>
    </lineage>
</organism>
<keyword evidence="3" id="KW-1185">Reference proteome</keyword>
<dbReference type="EMBL" id="MDGQ01000003">
    <property type="protein sequence ID" value="OEK06986.1"/>
    <property type="molecule type" value="Genomic_DNA"/>
</dbReference>
<dbReference type="GO" id="GO:0015221">
    <property type="term" value="F:lipopolysaccharide transmembrane transporter activity"/>
    <property type="evidence" value="ECO:0007669"/>
    <property type="project" value="InterPro"/>
</dbReference>
<protein>
    <submittedName>
        <fullName evidence="2">LPS export ABC transporter periplasmic protein LptC</fullName>
    </submittedName>
</protein>
<name>A0A1E5T6L2_9BACT</name>
<dbReference type="NCBIfam" id="TIGR04409">
    <property type="entry name" value="LptC_YrbK"/>
    <property type="match status" value="1"/>
</dbReference>
<feature type="signal peptide" evidence="1">
    <location>
        <begin position="1"/>
        <end position="18"/>
    </location>
</feature>
<comment type="caution">
    <text evidence="2">The sequence shown here is derived from an EMBL/GenBank/DDBJ whole genome shotgun (WGS) entry which is preliminary data.</text>
</comment>
<keyword evidence="1" id="KW-0732">Signal</keyword>
<evidence type="ECO:0000313" key="3">
    <source>
        <dbReference type="Proteomes" id="UP000095552"/>
    </source>
</evidence>
<evidence type="ECO:0000313" key="2">
    <source>
        <dbReference type="EMBL" id="OEK06986.1"/>
    </source>
</evidence>
<dbReference type="RefSeq" id="WP_069834298.1">
    <property type="nucleotide sequence ID" value="NZ_MDGQ01000003.1"/>
</dbReference>
<feature type="chain" id="PRO_5009186049" evidence="1">
    <location>
        <begin position="19"/>
        <end position="180"/>
    </location>
</feature>
<dbReference type="Gene3D" id="2.60.450.10">
    <property type="entry name" value="Lipopolysaccharide (LPS) transport protein A like domain"/>
    <property type="match status" value="1"/>
</dbReference>
<sequence length="180" mass="20478">MKRLITYCFIAIVFTLVAGCSQDDAKLSEMEEYTGPSFESENVVIKLTEATVVKVIMKGKKQLQFQNGDIEFPEGLEVTFFDENGEKTTILTAQKGFKSATDNLYRANGDVVVRNLIKEETLRTEELFWNPETKKIFTDKFVTVQTLTDIIPAEGLTAPQDFSTYQFIKPKNGEFQFEDN</sequence>
<proteinExistence type="predicted"/>
<dbReference type="STRING" id="1563681.BFP71_04830"/>
<dbReference type="InterPro" id="IPR010664">
    <property type="entry name" value="LipoPS_assembly_LptC-rel"/>
</dbReference>
<accession>A0A1E5T6L2</accession>
<evidence type="ECO:0000256" key="1">
    <source>
        <dbReference type="SAM" id="SignalP"/>
    </source>
</evidence>
<dbReference type="AlphaFoldDB" id="A0A1E5T6L2"/>
<reference evidence="2 3" key="1">
    <citation type="submission" date="2016-08" db="EMBL/GenBank/DDBJ databases">
        <title>Draft genome of Fabibacter sp. strain SK-8.</title>
        <authorList>
            <person name="Wong S.-K."/>
            <person name="Hamasaki K."/>
            <person name="Yoshizawa S."/>
        </authorList>
    </citation>
    <scope>NUCLEOTIDE SEQUENCE [LARGE SCALE GENOMIC DNA]</scope>
    <source>
        <strain evidence="2 3">SK-8</strain>
    </source>
</reference>
<dbReference type="Proteomes" id="UP000095552">
    <property type="component" value="Unassembled WGS sequence"/>
</dbReference>
<dbReference type="InterPro" id="IPR026265">
    <property type="entry name" value="LptC"/>
</dbReference>